<evidence type="ECO:0000256" key="3">
    <source>
        <dbReference type="ARBA" id="ARBA00022692"/>
    </source>
</evidence>
<feature type="coiled-coil region" evidence="7">
    <location>
        <begin position="29"/>
        <end position="70"/>
    </location>
</feature>
<dbReference type="GO" id="GO:0032153">
    <property type="term" value="C:cell division site"/>
    <property type="evidence" value="ECO:0007669"/>
    <property type="project" value="UniProtKB-UniRule"/>
</dbReference>
<organism evidence="8 9">
    <name type="scientific">Nitrosomonas eutropha</name>
    <dbReference type="NCBI Taxonomy" id="916"/>
    <lineage>
        <taxon>Bacteria</taxon>
        <taxon>Pseudomonadati</taxon>
        <taxon>Pseudomonadota</taxon>
        <taxon>Betaproteobacteria</taxon>
        <taxon>Nitrosomonadales</taxon>
        <taxon>Nitrosomonadaceae</taxon>
        <taxon>Nitrosomonas</taxon>
    </lineage>
</organism>
<keyword evidence="5 7" id="KW-0472">Membrane</keyword>
<keyword evidence="7" id="KW-0997">Cell inner membrane</keyword>
<sequence>MKVTTGLLVFMIALTQYPLWFGKGGWLEIMEMHEQITALHETNQSLQNRNTVLEAEVNNLKKGLDAIEELARSELGMIRKNELFFHVVEYENK</sequence>
<keyword evidence="4 7" id="KW-1133">Transmembrane helix</keyword>
<dbReference type="OrthoDB" id="7061211at2"/>
<accession>A0A1I7HKQ4</accession>
<evidence type="ECO:0000256" key="5">
    <source>
        <dbReference type="ARBA" id="ARBA00023136"/>
    </source>
</evidence>
<gene>
    <name evidence="7" type="primary">ftsB</name>
    <name evidence="8" type="ORF">SAMN05216339_10574</name>
</gene>
<dbReference type="RefSeq" id="WP_074928368.1">
    <property type="nucleotide sequence ID" value="NZ_FPBL01000005.1"/>
</dbReference>
<proteinExistence type="inferred from homology"/>
<evidence type="ECO:0000313" key="8">
    <source>
        <dbReference type="EMBL" id="SFU61222.1"/>
    </source>
</evidence>
<dbReference type="Pfam" id="PF04977">
    <property type="entry name" value="DivIC"/>
    <property type="match status" value="1"/>
</dbReference>
<comment type="similarity">
    <text evidence="7">Belongs to the FtsB family.</text>
</comment>
<name>A0A1I7HKQ4_9PROT</name>
<dbReference type="InterPro" id="IPR023081">
    <property type="entry name" value="Cell_div_FtsB"/>
</dbReference>
<evidence type="ECO:0000313" key="9">
    <source>
        <dbReference type="Proteomes" id="UP000183926"/>
    </source>
</evidence>
<dbReference type="PANTHER" id="PTHR37485:SF1">
    <property type="entry name" value="CELL DIVISION PROTEIN FTSB"/>
    <property type="match status" value="1"/>
</dbReference>
<keyword evidence="3 7" id="KW-0812">Transmembrane</keyword>
<comment type="function">
    <text evidence="7">Essential cell division protein. May link together the upstream cell division proteins, which are predominantly cytoplasmic, with the downstream cell division proteins, which are predominantly periplasmic.</text>
</comment>
<feature type="topological domain" description="Cytoplasmic" evidence="7">
    <location>
        <begin position="1"/>
        <end position="3"/>
    </location>
</feature>
<feature type="topological domain" description="Periplasmic" evidence="7">
    <location>
        <begin position="22"/>
        <end position="93"/>
    </location>
</feature>
<dbReference type="InterPro" id="IPR007060">
    <property type="entry name" value="FtsL/DivIC"/>
</dbReference>
<evidence type="ECO:0000256" key="6">
    <source>
        <dbReference type="ARBA" id="ARBA00023306"/>
    </source>
</evidence>
<evidence type="ECO:0000256" key="2">
    <source>
        <dbReference type="ARBA" id="ARBA00022618"/>
    </source>
</evidence>
<dbReference type="EMBL" id="FPBL01000005">
    <property type="protein sequence ID" value="SFU61222.1"/>
    <property type="molecule type" value="Genomic_DNA"/>
</dbReference>
<evidence type="ECO:0000256" key="1">
    <source>
        <dbReference type="ARBA" id="ARBA00022475"/>
    </source>
</evidence>
<dbReference type="PANTHER" id="PTHR37485">
    <property type="entry name" value="CELL DIVISION PROTEIN FTSB"/>
    <property type="match status" value="1"/>
</dbReference>
<dbReference type="HAMAP" id="MF_00599">
    <property type="entry name" value="FtsB"/>
    <property type="match status" value="1"/>
</dbReference>
<protein>
    <recommendedName>
        <fullName evidence="7">Cell division protein FtsB</fullName>
    </recommendedName>
</protein>
<evidence type="ECO:0000256" key="7">
    <source>
        <dbReference type="HAMAP-Rule" id="MF_00599"/>
    </source>
</evidence>
<reference evidence="8 9" key="1">
    <citation type="submission" date="2016-10" db="EMBL/GenBank/DDBJ databases">
        <authorList>
            <person name="de Groot N.N."/>
        </authorList>
    </citation>
    <scope>NUCLEOTIDE SEQUENCE [LARGE SCALE GENOMIC DNA]</scope>
    <source>
        <strain evidence="8 9">Nm24</strain>
    </source>
</reference>
<keyword evidence="2 7" id="KW-0132">Cell division</keyword>
<dbReference type="Proteomes" id="UP000183926">
    <property type="component" value="Unassembled WGS sequence"/>
</dbReference>
<keyword evidence="7" id="KW-0175">Coiled coil</keyword>
<dbReference type="GO" id="GO:0030428">
    <property type="term" value="C:cell septum"/>
    <property type="evidence" value="ECO:0007669"/>
    <property type="project" value="TreeGrafter"/>
</dbReference>
<comment type="subunit">
    <text evidence="7">Part of a complex composed of FtsB, FtsL and FtsQ.</text>
</comment>
<dbReference type="NCBIfam" id="NF002058">
    <property type="entry name" value="PRK00888.1"/>
    <property type="match status" value="1"/>
</dbReference>
<evidence type="ECO:0000256" key="4">
    <source>
        <dbReference type="ARBA" id="ARBA00022989"/>
    </source>
</evidence>
<dbReference type="GO" id="GO:0005886">
    <property type="term" value="C:plasma membrane"/>
    <property type="evidence" value="ECO:0007669"/>
    <property type="project" value="UniProtKB-SubCell"/>
</dbReference>
<dbReference type="AlphaFoldDB" id="A0A1I7HKQ4"/>
<keyword evidence="1 7" id="KW-1003">Cell membrane</keyword>
<keyword evidence="6 7" id="KW-0131">Cell cycle</keyword>
<dbReference type="GO" id="GO:0043093">
    <property type="term" value="P:FtsZ-dependent cytokinesis"/>
    <property type="evidence" value="ECO:0007669"/>
    <property type="project" value="UniProtKB-UniRule"/>
</dbReference>
<comment type="subcellular location">
    <subcellularLocation>
        <location evidence="7">Cell inner membrane</location>
        <topology evidence="7">Single-pass type II membrane protein</topology>
    </subcellularLocation>
    <text evidence="7">Localizes to the division septum.</text>
</comment>